<dbReference type="EMBL" id="UINC01135600">
    <property type="protein sequence ID" value="SVD19852.1"/>
    <property type="molecule type" value="Genomic_DNA"/>
</dbReference>
<dbReference type="SUPFAM" id="SSF89796">
    <property type="entry name" value="CoA-transferase family III (CaiB/BaiF)"/>
    <property type="match status" value="1"/>
</dbReference>
<dbReference type="InterPro" id="IPR023606">
    <property type="entry name" value="CoA-Trfase_III_dom_1_sf"/>
</dbReference>
<protein>
    <recommendedName>
        <fullName evidence="3">CoA transferase</fullName>
    </recommendedName>
</protein>
<accession>A0A382TDI7</accession>
<organism evidence="2">
    <name type="scientific">marine metagenome</name>
    <dbReference type="NCBI Taxonomy" id="408172"/>
    <lineage>
        <taxon>unclassified sequences</taxon>
        <taxon>metagenomes</taxon>
        <taxon>ecological metagenomes</taxon>
    </lineage>
</organism>
<feature type="compositionally biased region" description="Polar residues" evidence="1">
    <location>
        <begin position="1"/>
        <end position="16"/>
    </location>
</feature>
<name>A0A382TDI7_9ZZZZ</name>
<dbReference type="Gene3D" id="3.40.50.10540">
    <property type="entry name" value="Crotonobetainyl-coa:carnitine coa-transferase, domain 1"/>
    <property type="match status" value="1"/>
</dbReference>
<feature type="non-terminal residue" evidence="2">
    <location>
        <position position="1"/>
    </location>
</feature>
<gene>
    <name evidence="2" type="ORF">METZ01_LOCUS372706</name>
</gene>
<evidence type="ECO:0000313" key="2">
    <source>
        <dbReference type="EMBL" id="SVD19852.1"/>
    </source>
</evidence>
<evidence type="ECO:0000256" key="1">
    <source>
        <dbReference type="SAM" id="MobiDB-lite"/>
    </source>
</evidence>
<dbReference type="AlphaFoldDB" id="A0A382TDI7"/>
<proteinExistence type="predicted"/>
<reference evidence="2" key="1">
    <citation type="submission" date="2018-05" db="EMBL/GenBank/DDBJ databases">
        <authorList>
            <person name="Lanie J.A."/>
            <person name="Ng W.-L."/>
            <person name="Kazmierczak K.M."/>
            <person name="Andrzejewski T.M."/>
            <person name="Davidsen T.M."/>
            <person name="Wayne K.J."/>
            <person name="Tettelin H."/>
            <person name="Glass J.I."/>
            <person name="Rusch D."/>
            <person name="Podicherti R."/>
            <person name="Tsui H.-C.T."/>
            <person name="Winkler M.E."/>
        </authorList>
    </citation>
    <scope>NUCLEOTIDE SEQUENCE</scope>
</reference>
<evidence type="ECO:0008006" key="3">
    <source>
        <dbReference type="Google" id="ProtNLM"/>
    </source>
</evidence>
<feature type="region of interest" description="Disordered" evidence="1">
    <location>
        <begin position="1"/>
        <end position="27"/>
    </location>
</feature>
<sequence length="53" mass="5811">GATQMLGQPMTLSRTPSKLARRPPERGEHTAEVLTEFGFSADEIEDLVGRNVI</sequence>